<reference evidence="1 2" key="1">
    <citation type="submission" date="2013-07" db="EMBL/GenBank/DDBJ databases">
        <title>Comparative Genomic and Metabolomic Analysis of Twelve Strains of Pseudoalteromonas luteoviolacea.</title>
        <authorList>
            <person name="Vynne N.G."/>
            <person name="Mansson M."/>
            <person name="Gram L."/>
        </authorList>
    </citation>
    <scope>NUCLEOTIDE SEQUENCE [LARGE SCALE GENOMIC DNA]</scope>
    <source>
        <strain evidence="1 2">S4060-1</strain>
    </source>
</reference>
<evidence type="ECO:0000313" key="1">
    <source>
        <dbReference type="EMBL" id="KZN61245.1"/>
    </source>
</evidence>
<evidence type="ECO:0000313" key="2">
    <source>
        <dbReference type="Proteomes" id="UP000076661"/>
    </source>
</evidence>
<comment type="caution">
    <text evidence="1">The sequence shown here is derived from an EMBL/GenBank/DDBJ whole genome shotgun (WGS) entry which is preliminary data.</text>
</comment>
<dbReference type="EMBL" id="AUXX01000045">
    <property type="protein sequence ID" value="KZN61245.1"/>
    <property type="molecule type" value="Genomic_DNA"/>
</dbReference>
<sequence>MSDLDTEMQELSQEYRSSYTVSDVIEEKDKSVLGQVLQHTYHRGKVLHDCAFEKGKSFIEMDYQPALQAIVDSEFSHAVFYKGKTVIENRVKVADRLVDTVGGLVEKKVTNNIDEISQLAAEPYKGGLTSADFSLDKHSQREGSIYSSSSRKARVQNKKAQDIVDGILTTPETKLINKTAKKNGQTVPVVDAVAPDGRII</sequence>
<dbReference type="AlphaFoldDB" id="A0A167JKG3"/>
<protein>
    <submittedName>
        <fullName evidence="1">Uncharacterized protein</fullName>
    </submittedName>
</protein>
<organism evidence="1 2">
    <name type="scientific">Pseudoalteromonas luteoviolacea S4060-1</name>
    <dbReference type="NCBI Taxonomy" id="1365257"/>
    <lineage>
        <taxon>Bacteria</taxon>
        <taxon>Pseudomonadati</taxon>
        <taxon>Pseudomonadota</taxon>
        <taxon>Gammaproteobacteria</taxon>
        <taxon>Alteromonadales</taxon>
        <taxon>Pseudoalteromonadaceae</taxon>
        <taxon>Pseudoalteromonas</taxon>
    </lineage>
</organism>
<proteinExistence type="predicted"/>
<name>A0A167JKG3_9GAMM</name>
<accession>A0A167JKG3</accession>
<dbReference type="Proteomes" id="UP000076661">
    <property type="component" value="Unassembled WGS sequence"/>
</dbReference>
<dbReference type="PATRIC" id="fig|1365257.3.peg.4125"/>
<gene>
    <name evidence="1" type="ORF">N478_04070</name>
</gene>